<proteinExistence type="predicted"/>
<organism evidence="1">
    <name type="scientific">Histophilus somni (strain 129Pt)</name>
    <name type="common">Haemophilus somnus</name>
    <dbReference type="NCBI Taxonomy" id="205914"/>
    <lineage>
        <taxon>Bacteria</taxon>
        <taxon>Pseudomonadati</taxon>
        <taxon>Pseudomonadota</taxon>
        <taxon>Gammaproteobacteria</taxon>
        <taxon>Pasteurellales</taxon>
        <taxon>Pasteurellaceae</taxon>
        <taxon>Histophilus</taxon>
    </lineage>
</organism>
<dbReference type="KEGG" id="hso:HS_0855"/>
<sequence length="66" mass="7637">MVNSSEHLRKYMLNNVKLTHEEQQSAVEKIQELMRQGMSSGEAIALVAKVLREKKLHPESKYNEIL</sequence>
<dbReference type="Pfam" id="PF03701">
    <property type="entry name" value="UPF0181"/>
    <property type="match status" value="1"/>
</dbReference>
<dbReference type="NCBIfam" id="NF003476">
    <property type="entry name" value="PRK05114.1"/>
    <property type="match status" value="1"/>
</dbReference>
<dbReference type="AlphaFoldDB" id="Q0I3L1"/>
<dbReference type="HOGENOM" id="CLU_185263_1_1_6"/>
<dbReference type="InterPro" id="IPR005371">
    <property type="entry name" value="UPF0181"/>
</dbReference>
<name>Q0I3L1_HISS1</name>
<dbReference type="eggNOG" id="COG3140">
    <property type="taxonomic scope" value="Bacteria"/>
</dbReference>
<reference evidence="1" key="1">
    <citation type="submission" date="2006-08" db="EMBL/GenBank/DDBJ databases">
        <title>Complete genome sequence of Haemophilus somnus 129PT.</title>
        <authorList>
            <person name="Copeland A."/>
            <person name="Lucas S."/>
            <person name="Lapidus A."/>
            <person name="Barry K."/>
            <person name="Glavina del Rio T."/>
            <person name="Hammon N."/>
            <person name="Dalin E."/>
            <person name="Tice H."/>
            <person name="Pitluck S."/>
            <person name="Brettin T.S."/>
            <person name="Bruce D."/>
            <person name="Challacombe J.F."/>
            <person name="Chertkov O."/>
            <person name="Detter J.C."/>
            <person name="Gilna P."/>
            <person name="Han S."/>
            <person name="Misra M."/>
            <person name="Tapia R."/>
            <person name="Thayer N.N."/>
            <person name="Xie G."/>
            <person name="Inzana T.J."/>
            <person name="Duncan A.J."/>
            <person name="Siddaramppa S."/>
            <person name="Richardson P."/>
        </authorList>
    </citation>
    <scope>NUCLEOTIDE SEQUENCE</scope>
    <source>
        <strain evidence="1">129PT</strain>
    </source>
</reference>
<accession>Q0I3L1</accession>
<dbReference type="EMBL" id="CP000436">
    <property type="protein sequence ID" value="ABI25130.1"/>
    <property type="molecule type" value="Genomic_DNA"/>
</dbReference>
<protein>
    <submittedName>
        <fullName evidence="1">Uncharacterized protein</fullName>
    </submittedName>
</protein>
<gene>
    <name evidence="1" type="ordered locus">HS_0855</name>
</gene>
<evidence type="ECO:0000313" key="1">
    <source>
        <dbReference type="EMBL" id="ABI25130.1"/>
    </source>
</evidence>